<dbReference type="PANTHER" id="PTHR11802">
    <property type="entry name" value="SERINE PROTEASE FAMILY S10 SERINE CARBOXYPEPTIDASE"/>
    <property type="match status" value="1"/>
</dbReference>
<accession>A0A9R1XR90</accession>
<evidence type="ECO:0000256" key="5">
    <source>
        <dbReference type="ARBA" id="ARBA00023180"/>
    </source>
</evidence>
<dbReference type="GO" id="GO:0004185">
    <property type="term" value="F:serine-type carboxypeptidase activity"/>
    <property type="evidence" value="ECO:0007669"/>
    <property type="project" value="InterPro"/>
</dbReference>
<organism evidence="6 7">
    <name type="scientific">Lactuca sativa</name>
    <name type="common">Garden lettuce</name>
    <dbReference type="NCBI Taxonomy" id="4236"/>
    <lineage>
        <taxon>Eukaryota</taxon>
        <taxon>Viridiplantae</taxon>
        <taxon>Streptophyta</taxon>
        <taxon>Embryophyta</taxon>
        <taxon>Tracheophyta</taxon>
        <taxon>Spermatophyta</taxon>
        <taxon>Magnoliopsida</taxon>
        <taxon>eudicotyledons</taxon>
        <taxon>Gunneridae</taxon>
        <taxon>Pentapetalae</taxon>
        <taxon>asterids</taxon>
        <taxon>campanulids</taxon>
        <taxon>Asterales</taxon>
        <taxon>Asteraceae</taxon>
        <taxon>Cichorioideae</taxon>
        <taxon>Cichorieae</taxon>
        <taxon>Lactucinae</taxon>
        <taxon>Lactuca</taxon>
    </lineage>
</organism>
<dbReference type="GO" id="GO:0016747">
    <property type="term" value="F:acyltransferase activity, transferring groups other than amino-acyl groups"/>
    <property type="evidence" value="ECO:0000318"/>
    <property type="project" value="GO_Central"/>
</dbReference>
<keyword evidence="5" id="KW-0325">Glycoprotein</keyword>
<comment type="similarity">
    <text evidence="1">Belongs to the peptidase S10 family.</text>
</comment>
<comment type="caution">
    <text evidence="6">The sequence shown here is derived from an EMBL/GenBank/DDBJ whole genome shotgun (WGS) entry which is preliminary data.</text>
</comment>
<sequence>MGLLIIYPHGSSSIYSNKQVERSTCNLRYHSIMEPSMRPNNMKLSFIFVFTFHFYLIVLSYSKSIIKTIPGYAGDLPFKLETGYIGVGENKNVQLFYYFVESTRNPQEDPLIFYIPGGPGASALITFLYELGPLNFDLDNDLDNITLILNPTTWTQMANIIFVDIPAGAGFSYAETKDGWISSDNILADHANAFIKKFLNDHPKFLKNPLYIAGISYIGIVVPKITLDLYEGNERGDQPTLNIQGYILISPLTDKFMDFNSRLEYAHRMALISDDIYKSAIKNCYGNYVDIDTANSLCVNSLHQYEQCTCRINMDNILEPFCDENDPMPDCQEAFEKVVTIWANNDVVQKSLNIRQGKTGRFEELNNTMHYQQGKNDTFCYSYDIFSSFPYHKKLSTKNCKSLIMSGDHDMTFPYVGVEHWIGSLNLSVEIPWNPFYVDDQVGGYAMKYVHNNYSLTYATVKGAGHLVPHYKPKETIVLVERWFSSQTYSSDS</sequence>
<dbReference type="GO" id="GO:0019748">
    <property type="term" value="P:secondary metabolic process"/>
    <property type="evidence" value="ECO:0000318"/>
    <property type="project" value="GO_Central"/>
</dbReference>
<evidence type="ECO:0000256" key="1">
    <source>
        <dbReference type="ARBA" id="ARBA00009431"/>
    </source>
</evidence>
<dbReference type="Proteomes" id="UP000235145">
    <property type="component" value="Unassembled WGS sequence"/>
</dbReference>
<dbReference type="PROSITE" id="PS00560">
    <property type="entry name" value="CARBOXYPEPT_SER_HIS"/>
    <property type="match status" value="1"/>
</dbReference>
<dbReference type="FunFam" id="3.40.50.1820:FF:000072">
    <property type="entry name" value="Serine carboxypeptidase-like 19"/>
    <property type="match status" value="1"/>
</dbReference>
<dbReference type="AlphaFoldDB" id="A0A9R1XR90"/>
<protein>
    <recommendedName>
        <fullName evidence="8">Peptidase S10, serine carboxypeptidase, Alpha/Beta hydrolase fold protein</fullName>
    </recommendedName>
</protein>
<evidence type="ECO:0008006" key="8">
    <source>
        <dbReference type="Google" id="ProtNLM"/>
    </source>
</evidence>
<gene>
    <name evidence="6" type="ORF">LSAT_V11C200062680</name>
</gene>
<keyword evidence="2" id="KW-0121">Carboxypeptidase</keyword>
<dbReference type="Gene3D" id="3.40.50.12670">
    <property type="match status" value="1"/>
</dbReference>
<proteinExistence type="inferred from homology"/>
<dbReference type="SUPFAM" id="SSF53474">
    <property type="entry name" value="alpha/beta-Hydrolases"/>
    <property type="match status" value="1"/>
</dbReference>
<dbReference type="InterPro" id="IPR029058">
    <property type="entry name" value="AB_hydrolase_fold"/>
</dbReference>
<dbReference type="InterPro" id="IPR001563">
    <property type="entry name" value="Peptidase_S10"/>
</dbReference>
<evidence type="ECO:0000256" key="2">
    <source>
        <dbReference type="ARBA" id="ARBA00022645"/>
    </source>
</evidence>
<keyword evidence="4" id="KW-0378">Hydrolase</keyword>
<evidence type="ECO:0000313" key="7">
    <source>
        <dbReference type="Proteomes" id="UP000235145"/>
    </source>
</evidence>
<evidence type="ECO:0000256" key="4">
    <source>
        <dbReference type="ARBA" id="ARBA00022801"/>
    </source>
</evidence>
<dbReference type="InterPro" id="IPR033124">
    <property type="entry name" value="Ser_caboxypep_his_AS"/>
</dbReference>
<keyword evidence="7" id="KW-1185">Reference proteome</keyword>
<dbReference type="Pfam" id="PF00450">
    <property type="entry name" value="Peptidase_S10"/>
    <property type="match status" value="1"/>
</dbReference>
<reference evidence="6 7" key="1">
    <citation type="journal article" date="2017" name="Nat. Commun.">
        <title>Genome assembly with in vitro proximity ligation data and whole-genome triplication in lettuce.</title>
        <authorList>
            <person name="Reyes-Chin-Wo S."/>
            <person name="Wang Z."/>
            <person name="Yang X."/>
            <person name="Kozik A."/>
            <person name="Arikit S."/>
            <person name="Song C."/>
            <person name="Xia L."/>
            <person name="Froenicke L."/>
            <person name="Lavelle D.O."/>
            <person name="Truco M.J."/>
            <person name="Xia R."/>
            <person name="Zhu S."/>
            <person name="Xu C."/>
            <person name="Xu H."/>
            <person name="Xu X."/>
            <person name="Cox K."/>
            <person name="Korf I."/>
            <person name="Meyers B.C."/>
            <person name="Michelmore R.W."/>
        </authorList>
    </citation>
    <scope>NUCLEOTIDE SEQUENCE [LARGE SCALE GENOMIC DNA]</scope>
    <source>
        <strain evidence="7">cv. Salinas</strain>
        <tissue evidence="6">Seedlings</tissue>
    </source>
</reference>
<dbReference type="PANTHER" id="PTHR11802:SF385">
    <property type="entry name" value="SINAPOYLGLUCOSE--SINAPOYLGLUCOSE O-SINAPOYLTRANSFERASE"/>
    <property type="match status" value="1"/>
</dbReference>
<dbReference type="GO" id="GO:0006508">
    <property type="term" value="P:proteolysis"/>
    <property type="evidence" value="ECO:0007669"/>
    <property type="project" value="UniProtKB-KW"/>
</dbReference>
<keyword evidence="3" id="KW-0645">Protease</keyword>
<name>A0A9R1XR90_LACSA</name>
<dbReference type="Gene3D" id="3.40.50.1820">
    <property type="entry name" value="alpha/beta hydrolase"/>
    <property type="match status" value="1"/>
</dbReference>
<evidence type="ECO:0000256" key="3">
    <source>
        <dbReference type="ARBA" id="ARBA00022670"/>
    </source>
</evidence>
<dbReference type="EMBL" id="NBSK02000002">
    <property type="protein sequence ID" value="KAJ0222504.1"/>
    <property type="molecule type" value="Genomic_DNA"/>
</dbReference>
<evidence type="ECO:0000313" key="6">
    <source>
        <dbReference type="EMBL" id="KAJ0222504.1"/>
    </source>
</evidence>
<dbReference type="PRINTS" id="PR00724">
    <property type="entry name" value="CRBOXYPTASEC"/>
</dbReference>